<dbReference type="NCBIfam" id="NF001854">
    <property type="entry name" value="PRK00575.1"/>
    <property type="match status" value="1"/>
</dbReference>
<feature type="compositionally biased region" description="Basic and acidic residues" evidence="10">
    <location>
        <begin position="83"/>
        <end position="93"/>
    </location>
</feature>
<dbReference type="InterPro" id="IPR006312">
    <property type="entry name" value="TatA/E"/>
</dbReference>
<dbReference type="GO" id="GO:0033281">
    <property type="term" value="C:TAT protein transport complex"/>
    <property type="evidence" value="ECO:0007669"/>
    <property type="project" value="UniProtKB-UniRule"/>
</dbReference>
<keyword evidence="4 9" id="KW-0812">Transmembrane</keyword>
<dbReference type="AlphaFoldDB" id="A0A3A9W2U1"/>
<evidence type="ECO:0000313" key="13">
    <source>
        <dbReference type="Proteomes" id="UP000268652"/>
    </source>
</evidence>
<evidence type="ECO:0000256" key="3">
    <source>
        <dbReference type="ARBA" id="ARBA00022475"/>
    </source>
</evidence>
<keyword evidence="5 9" id="KW-0653">Protein transport</keyword>
<sequence length="93" mass="9657">MGQIGARELVVLAIIVLLVFGAKRLPDIARSLGKSARILKSETAAMKAENNTAAAPPKEEPEPATGTARTIQAAPGDVSTARPVEEPKPTAQT</sequence>
<gene>
    <name evidence="9" type="primary">tatA</name>
    <name evidence="12" type="ORF">D7318_05225</name>
    <name evidence="11" type="ORF">D7319_19325</name>
</gene>
<keyword evidence="13" id="KW-1185">Reference proteome</keyword>
<dbReference type="PRINTS" id="PR01506">
    <property type="entry name" value="TATBPROTEIN"/>
</dbReference>
<comment type="subcellular location">
    <subcellularLocation>
        <location evidence="1 9">Cell membrane</location>
        <topology evidence="1 9">Single-pass membrane protein</topology>
    </subcellularLocation>
</comment>
<dbReference type="GO" id="GO:0008320">
    <property type="term" value="F:protein transmembrane transporter activity"/>
    <property type="evidence" value="ECO:0007669"/>
    <property type="project" value="UniProtKB-UniRule"/>
</dbReference>
<evidence type="ECO:0000256" key="1">
    <source>
        <dbReference type="ARBA" id="ARBA00004162"/>
    </source>
</evidence>
<evidence type="ECO:0000313" key="11">
    <source>
        <dbReference type="EMBL" id="RKN07230.1"/>
    </source>
</evidence>
<comment type="similarity">
    <text evidence="9">Belongs to the TatA/E family.</text>
</comment>
<feature type="compositionally biased region" description="Low complexity" evidence="10">
    <location>
        <begin position="47"/>
        <end position="56"/>
    </location>
</feature>
<evidence type="ECO:0000256" key="5">
    <source>
        <dbReference type="ARBA" id="ARBA00022927"/>
    </source>
</evidence>
<evidence type="ECO:0000256" key="7">
    <source>
        <dbReference type="ARBA" id="ARBA00023010"/>
    </source>
</evidence>
<feature type="region of interest" description="Disordered" evidence="10">
    <location>
        <begin position="47"/>
        <end position="93"/>
    </location>
</feature>
<evidence type="ECO:0000256" key="8">
    <source>
        <dbReference type="ARBA" id="ARBA00023136"/>
    </source>
</evidence>
<dbReference type="InterPro" id="IPR003369">
    <property type="entry name" value="TatA/B/E"/>
</dbReference>
<keyword evidence="6 9" id="KW-1133">Transmembrane helix</keyword>
<dbReference type="HAMAP" id="MF_00236">
    <property type="entry name" value="TatA_E"/>
    <property type="match status" value="1"/>
</dbReference>
<comment type="subunit">
    <text evidence="9">The Tat system comprises two distinct complexes: a TatABC complex, containing multiple copies of TatA, TatB and TatC subunits, and a separate TatA complex, containing only TatA subunits. Substrates initially bind to the TatABC complex, which probably triggers association of the separate TatA complex to form the active translocon.</text>
</comment>
<protein>
    <recommendedName>
        <fullName evidence="9">Sec-independent protein translocase protein TatA</fullName>
    </recommendedName>
</protein>
<dbReference type="GO" id="GO:0043953">
    <property type="term" value="P:protein transport by the Tat complex"/>
    <property type="evidence" value="ECO:0007669"/>
    <property type="project" value="UniProtKB-UniRule"/>
</dbReference>
<dbReference type="EMBL" id="RBDX01000016">
    <property type="protein sequence ID" value="RKN07230.1"/>
    <property type="molecule type" value="Genomic_DNA"/>
</dbReference>
<keyword evidence="7 9" id="KW-0811">Translocation</keyword>
<evidence type="ECO:0000256" key="9">
    <source>
        <dbReference type="HAMAP-Rule" id="MF_00236"/>
    </source>
</evidence>
<keyword evidence="2 9" id="KW-0813">Transport</keyword>
<reference evidence="13 14" key="1">
    <citation type="submission" date="2018-09" db="EMBL/GenBank/DDBJ databases">
        <title>Streptomyces sp. nov. DS1-2, an endophytic actinomycete isolated from roots of Dendrobium scabrilingue.</title>
        <authorList>
            <person name="Kuncharoen N."/>
            <person name="Kudo T."/>
            <person name="Ohkuma M."/>
            <person name="Yuki M."/>
            <person name="Tanasupawat S."/>
        </authorList>
    </citation>
    <scope>NUCLEOTIDE SEQUENCE [LARGE SCALE GENOMIC DNA]</scope>
    <source>
        <strain evidence="11 14">AZ1-7</strain>
        <strain evidence="12 13">DS1-2</strain>
    </source>
</reference>
<accession>A0A3A9W2U1</accession>
<keyword evidence="8 9" id="KW-0472">Membrane</keyword>
<dbReference type="PANTHER" id="PTHR42982:SF8">
    <property type="entry name" value="SEC-INDEPENDENT PROTEIN TRANSLOCASE PROTEIN TATA"/>
    <property type="match status" value="1"/>
</dbReference>
<dbReference type="Proteomes" id="UP000275024">
    <property type="component" value="Unassembled WGS sequence"/>
</dbReference>
<evidence type="ECO:0000256" key="4">
    <source>
        <dbReference type="ARBA" id="ARBA00022692"/>
    </source>
</evidence>
<dbReference type="Proteomes" id="UP000268652">
    <property type="component" value="Unassembled WGS sequence"/>
</dbReference>
<comment type="caution">
    <text evidence="11">The sequence shown here is derived from an EMBL/GenBank/DDBJ whole genome shotgun (WGS) entry which is preliminary data.</text>
</comment>
<organism evidence="11 14">
    <name type="scientific">Streptomyces radicis</name>
    <dbReference type="NCBI Taxonomy" id="1750517"/>
    <lineage>
        <taxon>Bacteria</taxon>
        <taxon>Bacillati</taxon>
        <taxon>Actinomycetota</taxon>
        <taxon>Actinomycetes</taxon>
        <taxon>Kitasatosporales</taxon>
        <taxon>Streptomycetaceae</taxon>
        <taxon>Streptomyces</taxon>
    </lineage>
</organism>
<evidence type="ECO:0000256" key="2">
    <source>
        <dbReference type="ARBA" id="ARBA00022448"/>
    </source>
</evidence>
<keyword evidence="3 9" id="KW-1003">Cell membrane</keyword>
<comment type="function">
    <text evidence="9">Part of the twin-arginine translocation (Tat) system that transports large folded proteins containing a characteristic twin-arginine motif in their signal peptide across membranes. TatA could form the protein-conducting channel of the Tat system.</text>
</comment>
<evidence type="ECO:0000313" key="12">
    <source>
        <dbReference type="EMBL" id="RKN26752.1"/>
    </source>
</evidence>
<evidence type="ECO:0000256" key="6">
    <source>
        <dbReference type="ARBA" id="ARBA00022989"/>
    </source>
</evidence>
<dbReference type="RefSeq" id="WP_120695626.1">
    <property type="nucleotide sequence ID" value="NZ_RBDX01000016.1"/>
</dbReference>
<evidence type="ECO:0000256" key="10">
    <source>
        <dbReference type="SAM" id="MobiDB-lite"/>
    </source>
</evidence>
<evidence type="ECO:0000313" key="14">
    <source>
        <dbReference type="Proteomes" id="UP000275024"/>
    </source>
</evidence>
<dbReference type="EMBL" id="RBDY01000002">
    <property type="protein sequence ID" value="RKN26752.1"/>
    <property type="molecule type" value="Genomic_DNA"/>
</dbReference>
<name>A0A3A9W2U1_9ACTN</name>
<dbReference type="Gene3D" id="1.20.5.3310">
    <property type="match status" value="1"/>
</dbReference>
<dbReference type="PANTHER" id="PTHR42982">
    <property type="entry name" value="SEC-INDEPENDENT PROTEIN TRANSLOCASE PROTEIN TATA"/>
    <property type="match status" value="1"/>
</dbReference>
<dbReference type="Pfam" id="PF02416">
    <property type="entry name" value="TatA_B_E"/>
    <property type="match status" value="1"/>
</dbReference>
<proteinExistence type="inferred from homology"/>